<dbReference type="NCBIfam" id="TIGR04256">
    <property type="entry name" value="GxxExxY"/>
    <property type="match status" value="1"/>
</dbReference>
<dbReference type="Pfam" id="PF13366">
    <property type="entry name" value="PDDEXK_3"/>
    <property type="match status" value="1"/>
</dbReference>
<evidence type="ECO:0000313" key="2">
    <source>
        <dbReference type="Proteomes" id="UP000219494"/>
    </source>
</evidence>
<reference evidence="1 2" key="1">
    <citation type="submission" date="2017-07" db="EMBL/GenBank/DDBJ databases">
        <authorList>
            <person name="Sun Z.S."/>
            <person name="Albrecht U."/>
            <person name="Echele G."/>
            <person name="Lee C.C."/>
        </authorList>
    </citation>
    <scope>NUCLEOTIDE SEQUENCE [LARGE SCALE GENOMIC DNA]</scope>
    <source>
        <strain evidence="1 2">CGMCC 1.12672</strain>
    </source>
</reference>
<gene>
    <name evidence="1" type="ORF">SAMN06297144_2201</name>
</gene>
<dbReference type="Proteomes" id="UP000219494">
    <property type="component" value="Unassembled WGS sequence"/>
</dbReference>
<dbReference type="AlphaFoldDB" id="A0A285QYP2"/>
<protein>
    <submittedName>
        <fullName evidence="1">GxxExxY protein</fullName>
    </submittedName>
</protein>
<dbReference type="EMBL" id="OBMI01000002">
    <property type="protein sequence ID" value="SOB87080.1"/>
    <property type="molecule type" value="Genomic_DNA"/>
</dbReference>
<name>A0A285QYP2_9SPHN</name>
<sequence>MVELEAAAADVIDAALMIHRRIGPGLLESAHEAILAAELTRRGHQISRQQAISFAFNGLRFDNAFRIDLIVNLGLIVEIKSVERLAAVHTKQLLTYLRLMEQPLGLLINFGGETLREGLKRVVNNHIFAP</sequence>
<organism evidence="1 2">
    <name type="scientific">Sphingomonas guangdongensis</name>
    <dbReference type="NCBI Taxonomy" id="1141890"/>
    <lineage>
        <taxon>Bacteria</taxon>
        <taxon>Pseudomonadati</taxon>
        <taxon>Pseudomonadota</taxon>
        <taxon>Alphaproteobacteria</taxon>
        <taxon>Sphingomonadales</taxon>
        <taxon>Sphingomonadaceae</taxon>
        <taxon>Sphingomonas</taxon>
    </lineage>
</organism>
<dbReference type="InterPro" id="IPR026350">
    <property type="entry name" value="GxxExxY"/>
</dbReference>
<accession>A0A285QYP2</accession>
<dbReference type="RefSeq" id="WP_097064015.1">
    <property type="nucleotide sequence ID" value="NZ_OBMI01000002.1"/>
</dbReference>
<dbReference type="OrthoDB" id="9806869at2"/>
<evidence type="ECO:0000313" key="1">
    <source>
        <dbReference type="EMBL" id="SOB87080.1"/>
    </source>
</evidence>
<keyword evidence="2" id="KW-1185">Reference proteome</keyword>
<proteinExistence type="predicted"/>